<dbReference type="InterPro" id="IPR003615">
    <property type="entry name" value="HNH_nuc"/>
</dbReference>
<dbReference type="Proteomes" id="UP000326452">
    <property type="component" value="Unassembled WGS sequence"/>
</dbReference>
<proteinExistence type="predicted"/>
<dbReference type="CDD" id="cd00085">
    <property type="entry name" value="HNHc"/>
    <property type="match status" value="1"/>
</dbReference>
<gene>
    <name evidence="1" type="ORF">PS941_05118</name>
</gene>
<evidence type="ECO:0000313" key="1">
    <source>
        <dbReference type="EMBL" id="VVQ21118.1"/>
    </source>
</evidence>
<dbReference type="RefSeq" id="WP_150694569.1">
    <property type="nucleotide sequence ID" value="NZ_CABVJC010000010.1"/>
</dbReference>
<name>A0A5E7VFA2_PSEFL</name>
<sequence>MWRLDAPDSTNSSDNLTKALTLVNGTPVYPLTEDEKQRLLALYTSYDANSGNPSEALKGTPADSLLFEAVHNAYLQVQIGGRLEQYRDTLKLHAEICPYCGFGAITDLDHHLPRSKYKAHSIYAKNLIPCCHPCNNIKRAKAGETPDGQFSHVYFGQRPMEPFLKAEVRVHTTGLAVTFCVNKTPNLDPNEFERLQFQFNTLELNSRYKAPINIYMGTLRTSIESFAALGGAALTAFLLNSYSSSCRDFGPNHWQSALLKALAESEEFCNGGFQHCFGRKDPAI</sequence>
<dbReference type="Gene3D" id="1.10.30.50">
    <property type="match status" value="1"/>
</dbReference>
<evidence type="ECO:0000313" key="2">
    <source>
        <dbReference type="Proteomes" id="UP000326452"/>
    </source>
</evidence>
<evidence type="ECO:0008006" key="3">
    <source>
        <dbReference type="Google" id="ProtNLM"/>
    </source>
</evidence>
<organism evidence="1 2">
    <name type="scientific">Pseudomonas fluorescens</name>
    <dbReference type="NCBI Taxonomy" id="294"/>
    <lineage>
        <taxon>Bacteria</taxon>
        <taxon>Pseudomonadati</taxon>
        <taxon>Pseudomonadota</taxon>
        <taxon>Gammaproteobacteria</taxon>
        <taxon>Pseudomonadales</taxon>
        <taxon>Pseudomonadaceae</taxon>
        <taxon>Pseudomonas</taxon>
    </lineage>
</organism>
<protein>
    <recommendedName>
        <fullName evidence="3">HNH endonuclease</fullName>
    </recommendedName>
</protein>
<dbReference type="AlphaFoldDB" id="A0A5E7VFA2"/>
<dbReference type="EMBL" id="CABVJC010000010">
    <property type="protein sequence ID" value="VVQ21118.1"/>
    <property type="molecule type" value="Genomic_DNA"/>
</dbReference>
<accession>A0A5E7VFA2</accession>
<dbReference type="OrthoDB" id="9816185at2"/>
<reference evidence="1 2" key="1">
    <citation type="submission" date="2019-09" db="EMBL/GenBank/DDBJ databases">
        <authorList>
            <person name="Chandra G."/>
            <person name="Truman W A."/>
        </authorList>
    </citation>
    <scope>NUCLEOTIDE SEQUENCE [LARGE SCALE GENOMIC DNA]</scope>
    <source>
        <strain evidence="1">PS941</strain>
    </source>
</reference>